<sequence>MIISCRRDFRCSWDFKETRPERPEGNLALTAGGPARQQDGRRWNLMSATLKTRQETVVSPESDDIAATVTIVCPLRHDSEAAAAVFIAQLERVSPPH</sequence>
<evidence type="ECO:0000313" key="1">
    <source>
        <dbReference type="EMBL" id="GBP43186.1"/>
    </source>
</evidence>
<evidence type="ECO:0000313" key="2">
    <source>
        <dbReference type="Proteomes" id="UP000299102"/>
    </source>
</evidence>
<organism evidence="1 2">
    <name type="scientific">Eumeta variegata</name>
    <name type="common">Bagworm moth</name>
    <name type="synonym">Eumeta japonica</name>
    <dbReference type="NCBI Taxonomy" id="151549"/>
    <lineage>
        <taxon>Eukaryota</taxon>
        <taxon>Metazoa</taxon>
        <taxon>Ecdysozoa</taxon>
        <taxon>Arthropoda</taxon>
        <taxon>Hexapoda</taxon>
        <taxon>Insecta</taxon>
        <taxon>Pterygota</taxon>
        <taxon>Neoptera</taxon>
        <taxon>Endopterygota</taxon>
        <taxon>Lepidoptera</taxon>
        <taxon>Glossata</taxon>
        <taxon>Ditrysia</taxon>
        <taxon>Tineoidea</taxon>
        <taxon>Psychidae</taxon>
        <taxon>Oiketicinae</taxon>
        <taxon>Eumeta</taxon>
    </lineage>
</organism>
<dbReference type="EMBL" id="BGZK01000431">
    <property type="protein sequence ID" value="GBP43186.1"/>
    <property type="molecule type" value="Genomic_DNA"/>
</dbReference>
<dbReference type="Proteomes" id="UP000299102">
    <property type="component" value="Unassembled WGS sequence"/>
</dbReference>
<gene>
    <name evidence="1" type="ORF">EVAR_26862_1</name>
</gene>
<keyword evidence="2" id="KW-1185">Reference proteome</keyword>
<accession>A0A4C1VVC8</accession>
<proteinExistence type="predicted"/>
<reference evidence="1 2" key="1">
    <citation type="journal article" date="2019" name="Commun. Biol.">
        <title>The bagworm genome reveals a unique fibroin gene that provides high tensile strength.</title>
        <authorList>
            <person name="Kono N."/>
            <person name="Nakamura H."/>
            <person name="Ohtoshi R."/>
            <person name="Tomita M."/>
            <person name="Numata K."/>
            <person name="Arakawa K."/>
        </authorList>
    </citation>
    <scope>NUCLEOTIDE SEQUENCE [LARGE SCALE GENOMIC DNA]</scope>
</reference>
<comment type="caution">
    <text evidence="1">The sequence shown here is derived from an EMBL/GenBank/DDBJ whole genome shotgun (WGS) entry which is preliminary data.</text>
</comment>
<dbReference type="AlphaFoldDB" id="A0A4C1VVC8"/>
<protein>
    <submittedName>
        <fullName evidence="1">Uncharacterized protein</fullName>
    </submittedName>
</protein>
<name>A0A4C1VVC8_EUMVA</name>